<evidence type="ECO:0000256" key="7">
    <source>
        <dbReference type="ARBA" id="ARBA00022989"/>
    </source>
</evidence>
<dbReference type="SUPFAM" id="SSF52540">
    <property type="entry name" value="P-loop containing nucleoside triphosphate hydrolases"/>
    <property type="match status" value="1"/>
</dbReference>
<evidence type="ECO:0000256" key="1">
    <source>
        <dbReference type="ARBA" id="ARBA00004141"/>
    </source>
</evidence>
<evidence type="ECO:0000313" key="11">
    <source>
        <dbReference type="WBParaSite" id="MBELARI_LOCUS960"/>
    </source>
</evidence>
<dbReference type="InterPro" id="IPR050352">
    <property type="entry name" value="ABCG_transporters"/>
</dbReference>
<sequence length="309" mass="34072">MFSGIPSVYESHLLECRGLSFVNTVHRGPWCSRLYTPPIVAEFLREVSLELNAGEIAGICGVSGSGKSTLLNVIAAKACGSIGGTVLLNKQLLTASRFRKMCSFVDVRLLSLLNEWELLGYGHECVGDLSESSRRRLLLAIATAKDPVLIIADDPIRHLEPLSAYQLMLCLQSFVKRHRRMAVISLRVPRSDIAQLLDRLTLLYYGESVYSGQTSKLPLYLHQLGFICPIAENPASYLISLVTVDRENATRFTETQEQAIKLVEAFRNYFPIIGNTRSNLTEPIGLSTSAALCNGSRPGLISQLKILMG</sequence>
<keyword evidence="5" id="KW-0547">Nucleotide-binding</keyword>
<keyword evidence="4" id="KW-0812">Transmembrane</keyword>
<feature type="domain" description="ABC transporter" evidence="9">
    <location>
        <begin position="19"/>
        <end position="230"/>
    </location>
</feature>
<dbReference type="GO" id="GO:0005524">
    <property type="term" value="F:ATP binding"/>
    <property type="evidence" value="ECO:0007669"/>
    <property type="project" value="UniProtKB-KW"/>
</dbReference>
<proteinExistence type="inferred from homology"/>
<evidence type="ECO:0000256" key="4">
    <source>
        <dbReference type="ARBA" id="ARBA00022692"/>
    </source>
</evidence>
<reference evidence="11" key="1">
    <citation type="submission" date="2024-02" db="UniProtKB">
        <authorList>
            <consortium name="WormBaseParasite"/>
        </authorList>
    </citation>
    <scope>IDENTIFICATION</scope>
</reference>
<evidence type="ECO:0000256" key="5">
    <source>
        <dbReference type="ARBA" id="ARBA00022741"/>
    </source>
</evidence>
<keyword evidence="3" id="KW-0813">Transport</keyword>
<evidence type="ECO:0000259" key="9">
    <source>
        <dbReference type="PROSITE" id="PS50893"/>
    </source>
</evidence>
<evidence type="ECO:0000313" key="10">
    <source>
        <dbReference type="Proteomes" id="UP000887575"/>
    </source>
</evidence>
<dbReference type="GO" id="GO:0016887">
    <property type="term" value="F:ATP hydrolysis activity"/>
    <property type="evidence" value="ECO:0007669"/>
    <property type="project" value="InterPro"/>
</dbReference>
<comment type="similarity">
    <text evidence="2">Belongs to the ABC transporter superfamily. ABCG family. Eye pigment precursor importer (TC 3.A.1.204) subfamily.</text>
</comment>
<dbReference type="InterPro" id="IPR027417">
    <property type="entry name" value="P-loop_NTPase"/>
</dbReference>
<dbReference type="InterPro" id="IPR003439">
    <property type="entry name" value="ABC_transporter-like_ATP-bd"/>
</dbReference>
<organism evidence="10 11">
    <name type="scientific">Mesorhabditis belari</name>
    <dbReference type="NCBI Taxonomy" id="2138241"/>
    <lineage>
        <taxon>Eukaryota</taxon>
        <taxon>Metazoa</taxon>
        <taxon>Ecdysozoa</taxon>
        <taxon>Nematoda</taxon>
        <taxon>Chromadorea</taxon>
        <taxon>Rhabditida</taxon>
        <taxon>Rhabditina</taxon>
        <taxon>Rhabditomorpha</taxon>
        <taxon>Rhabditoidea</taxon>
        <taxon>Rhabditidae</taxon>
        <taxon>Mesorhabditinae</taxon>
        <taxon>Mesorhabditis</taxon>
    </lineage>
</organism>
<dbReference type="InterPro" id="IPR003593">
    <property type="entry name" value="AAA+_ATPase"/>
</dbReference>
<accession>A0AAF3JC72</accession>
<evidence type="ECO:0000256" key="3">
    <source>
        <dbReference type="ARBA" id="ARBA00022448"/>
    </source>
</evidence>
<dbReference type="Gene3D" id="3.40.50.300">
    <property type="entry name" value="P-loop containing nucleotide triphosphate hydrolases"/>
    <property type="match status" value="2"/>
</dbReference>
<evidence type="ECO:0000256" key="8">
    <source>
        <dbReference type="ARBA" id="ARBA00023136"/>
    </source>
</evidence>
<protein>
    <recommendedName>
        <fullName evidence="9">ABC transporter domain-containing protein</fullName>
    </recommendedName>
</protein>
<keyword evidence="7" id="KW-1133">Transmembrane helix</keyword>
<dbReference type="AlphaFoldDB" id="A0AAF3JC72"/>
<dbReference type="GO" id="GO:0042626">
    <property type="term" value="F:ATPase-coupled transmembrane transporter activity"/>
    <property type="evidence" value="ECO:0007669"/>
    <property type="project" value="TreeGrafter"/>
</dbReference>
<dbReference type="Pfam" id="PF00005">
    <property type="entry name" value="ABC_tran"/>
    <property type="match status" value="1"/>
</dbReference>
<dbReference type="Proteomes" id="UP000887575">
    <property type="component" value="Unassembled WGS sequence"/>
</dbReference>
<keyword evidence="6" id="KW-0067">ATP-binding</keyword>
<evidence type="ECO:0000256" key="2">
    <source>
        <dbReference type="ARBA" id="ARBA00005814"/>
    </source>
</evidence>
<dbReference type="SMART" id="SM00382">
    <property type="entry name" value="AAA"/>
    <property type="match status" value="1"/>
</dbReference>
<keyword evidence="10" id="KW-1185">Reference proteome</keyword>
<dbReference type="PANTHER" id="PTHR48041:SF113">
    <property type="entry name" value="ATP-BINDING CASSETTE SUB-FAMILY G MEMBER 5"/>
    <property type="match status" value="1"/>
</dbReference>
<dbReference type="WBParaSite" id="MBELARI_LOCUS960">
    <property type="protein sequence ID" value="MBELARI_LOCUS960"/>
    <property type="gene ID" value="MBELARI_LOCUS960"/>
</dbReference>
<dbReference type="PROSITE" id="PS50893">
    <property type="entry name" value="ABC_TRANSPORTER_2"/>
    <property type="match status" value="1"/>
</dbReference>
<dbReference type="PANTHER" id="PTHR48041">
    <property type="entry name" value="ABC TRANSPORTER G FAMILY MEMBER 28"/>
    <property type="match status" value="1"/>
</dbReference>
<comment type="subcellular location">
    <subcellularLocation>
        <location evidence="1">Membrane</location>
        <topology evidence="1">Multi-pass membrane protein</topology>
    </subcellularLocation>
</comment>
<dbReference type="GO" id="GO:0043190">
    <property type="term" value="C:ATP-binding cassette (ABC) transporter complex"/>
    <property type="evidence" value="ECO:0007669"/>
    <property type="project" value="TreeGrafter"/>
</dbReference>
<name>A0AAF3JC72_9BILA</name>
<keyword evidence="8" id="KW-0472">Membrane</keyword>
<evidence type="ECO:0000256" key="6">
    <source>
        <dbReference type="ARBA" id="ARBA00022840"/>
    </source>
</evidence>